<dbReference type="GO" id="GO:0000462">
    <property type="term" value="P:maturation of SSU-rRNA from tricistronic rRNA transcript (SSU-rRNA, 5.8S rRNA, LSU-rRNA)"/>
    <property type="evidence" value="ECO:0007669"/>
    <property type="project" value="TreeGrafter"/>
</dbReference>
<organism evidence="2 3">
    <name type="scientific">Penicillium concentricum</name>
    <dbReference type="NCBI Taxonomy" id="293559"/>
    <lineage>
        <taxon>Eukaryota</taxon>
        <taxon>Fungi</taxon>
        <taxon>Dikarya</taxon>
        <taxon>Ascomycota</taxon>
        <taxon>Pezizomycotina</taxon>
        <taxon>Eurotiomycetes</taxon>
        <taxon>Eurotiomycetidae</taxon>
        <taxon>Eurotiales</taxon>
        <taxon>Aspergillaceae</taxon>
        <taxon>Penicillium</taxon>
    </lineage>
</organism>
<evidence type="ECO:0008006" key="4">
    <source>
        <dbReference type="Google" id="ProtNLM"/>
    </source>
</evidence>
<reference evidence="2" key="1">
    <citation type="submission" date="2022-12" db="EMBL/GenBank/DDBJ databases">
        <authorList>
            <person name="Petersen C."/>
        </authorList>
    </citation>
    <scope>NUCLEOTIDE SEQUENCE</scope>
    <source>
        <strain evidence="2">IBT 3081</strain>
    </source>
</reference>
<keyword evidence="3" id="KW-1185">Reference proteome</keyword>
<dbReference type="GO" id="GO:0005730">
    <property type="term" value="C:nucleolus"/>
    <property type="evidence" value="ECO:0007669"/>
    <property type="project" value="TreeGrafter"/>
</dbReference>
<dbReference type="PANTHER" id="PTHR28096">
    <property type="entry name" value="PROTEIN FAF1"/>
    <property type="match status" value="1"/>
</dbReference>
<gene>
    <name evidence="2" type="ORF">N7517_009324</name>
</gene>
<name>A0A9W9RM74_9EURO</name>
<dbReference type="GeneID" id="81466230"/>
<dbReference type="Proteomes" id="UP001147752">
    <property type="component" value="Unassembled WGS sequence"/>
</dbReference>
<evidence type="ECO:0000256" key="1">
    <source>
        <dbReference type="SAM" id="MobiDB-lite"/>
    </source>
</evidence>
<dbReference type="PANTHER" id="PTHR28096:SF1">
    <property type="entry name" value="PROTEIN FAF1"/>
    <property type="match status" value="1"/>
</dbReference>
<feature type="compositionally biased region" description="Basic and acidic residues" evidence="1">
    <location>
        <begin position="90"/>
        <end position="108"/>
    </location>
</feature>
<feature type="compositionally biased region" description="Basic and acidic residues" evidence="1">
    <location>
        <begin position="208"/>
        <end position="223"/>
    </location>
</feature>
<dbReference type="InterPro" id="IPR053030">
    <property type="entry name" value="Ribosomal_biogenesis_FAF1-like"/>
</dbReference>
<proteinExistence type="predicted"/>
<dbReference type="InterPro" id="IPR027973">
    <property type="entry name" value="FSAF1-like"/>
</dbReference>
<accession>A0A9W9RM74</accession>
<evidence type="ECO:0000313" key="3">
    <source>
        <dbReference type="Proteomes" id="UP001147752"/>
    </source>
</evidence>
<dbReference type="EMBL" id="JAPZBT010000004">
    <property type="protein sequence ID" value="KAJ5360133.1"/>
    <property type="molecule type" value="Genomic_DNA"/>
</dbReference>
<dbReference type="AlphaFoldDB" id="A0A9W9RM74"/>
<evidence type="ECO:0000313" key="2">
    <source>
        <dbReference type="EMBL" id="KAJ5360133.1"/>
    </source>
</evidence>
<feature type="region of interest" description="Disordered" evidence="1">
    <location>
        <begin position="190"/>
        <end position="310"/>
    </location>
</feature>
<feature type="compositionally biased region" description="Basic and acidic residues" evidence="1">
    <location>
        <begin position="119"/>
        <end position="144"/>
    </location>
</feature>
<comment type="caution">
    <text evidence="2">The sequence shown here is derived from an EMBL/GenBank/DDBJ whole genome shotgun (WGS) entry which is preliminary data.</text>
</comment>
<protein>
    <recommendedName>
        <fullName evidence="4">Protein FAF1</fullName>
    </recommendedName>
</protein>
<feature type="compositionally biased region" description="Gly residues" evidence="1">
    <location>
        <begin position="289"/>
        <end position="304"/>
    </location>
</feature>
<dbReference type="RefSeq" id="XP_056575619.1">
    <property type="nucleotide sequence ID" value="XM_056727047.1"/>
</dbReference>
<sequence>MVVKRKRETTVVSKPKAKEDSPPPVDNAQDVFRRLFEAQFEPLDLPGPTAKSTNSDEEENEIGDDSDLSGSEGDWDGMSDISEESNQVEVVEHTDAYAAPEDRMDKKTWKAFMSGKLLSDLDKPSTEPEPTSKKEEEEDAHDSANLKHDLALQRLLKESHLLDSADDLAPTGKNRLKAIDMRMQSLGAKTSLYAQNKMPTSHRRGIKAKAESKEERRRQEAKENGIILEKPNKVNKSSNNGRRERGVSGASVGKFSGGTLNLNKDDIARVQASGRRMMGGRGKGKTRGGRGGSRGGGGRGGRGGGRGDKR</sequence>
<dbReference type="OrthoDB" id="5556956at2759"/>
<reference evidence="2" key="2">
    <citation type="journal article" date="2023" name="IMA Fungus">
        <title>Comparative genomic study of the Penicillium genus elucidates a diverse pangenome and 15 lateral gene transfer events.</title>
        <authorList>
            <person name="Petersen C."/>
            <person name="Sorensen T."/>
            <person name="Nielsen M.R."/>
            <person name="Sondergaard T.E."/>
            <person name="Sorensen J.L."/>
            <person name="Fitzpatrick D.A."/>
            <person name="Frisvad J.C."/>
            <person name="Nielsen K.L."/>
        </authorList>
    </citation>
    <scope>NUCLEOTIDE SEQUENCE</scope>
    <source>
        <strain evidence="2">IBT 3081</strain>
    </source>
</reference>
<feature type="region of interest" description="Disordered" evidence="1">
    <location>
        <begin position="39"/>
        <end position="144"/>
    </location>
</feature>
<feature type="compositionally biased region" description="Acidic residues" evidence="1">
    <location>
        <begin position="55"/>
        <end position="83"/>
    </location>
</feature>
<feature type="region of interest" description="Disordered" evidence="1">
    <location>
        <begin position="1"/>
        <end position="27"/>
    </location>
</feature>
<dbReference type="Pfam" id="PF15375">
    <property type="entry name" value="FSAF1"/>
    <property type="match status" value="1"/>
</dbReference>